<sequence>MERHVLSAAVYSTGGDGWDDPILWNAYSRRAKDLLPKFTPKDIQRIVRGFSQVKKRDVDLLEAISKRLLSEKRTFFAKCDAHNLFAYAASYASLAVYDPPLFETLARAAQRLGLGKFNTSTLTLFLNSFAKSGMPSPDLLKAVSEECRLHRGDGSSFTSRELSLLANALARLQYRDDAFLLWIAAAFLRKAPQSNLREMAVLCNAFAKFNADLMPRDLVEAIAAAAPLRMVQGDPHSISLLCNALSKRTLDAPPPSVFRAATPQISRTLSSFGPTDLALIASAFNHVTIPEKSALLDLASLEIPRVISAPECTPEHLSSFCNSMARHTNGKISKKNLEVFDALAAEIVRRLKLSENNEIGVGGSQSFSQRLLFPPESLALIANAFARQGLPQGPSLLEAMRKALISWASDRRGGVTGKSGEGGEPLGGSLREAEIALVLNALSRFRMRDVPLLCALAPRLLFVFEQSPQRKGELSPTSRSAEKKGMSETAQVSAEREKREDGSRQCVEGENGCATDHDQQKEKEKESHPSSGTVSWYPMTSSPVSHHDSLQPLTIVSLLLSLSKLDCLSEAESKKGVARVWEGSFVSLLDRRQGGDLPASSSSASSDTSSLHCLWHLLVSRVEAEDFVDSLTSQEVSNCLFAGALAEFRGFSPDLGARLLRRARQTMTVRPPASQLSEGEGAQPQSSSSRSSSLSSSLVSESESALQRSFSLQEGGERPQEAERTALAQLLAAREALSLWGGSKFKKEKWKVGFEGEEDEDWITKAVASPSIDGEGEGDEETVSIRSSAARLLAAIDGGRANTHGTSGFHREVVNALHWGGISEFSTEVPFLKGAYSVDICLPTERGLVALEVNGPSHYFLRTRRLVGVSRLKMRLMRTSGAFPGGVLEVPYWEWSALTGNGEERLSSQFDFLMEKIQTGSKVESASGSGQKTFEHLRRSRSFQVAGTMLNPSGGAGSSFASAVG</sequence>
<reference evidence="3" key="1">
    <citation type="submission" date="2014-11" db="EMBL/GenBank/DDBJ databases">
        <authorList>
            <person name="Otto D Thomas"/>
            <person name="Naeem Raeece"/>
        </authorList>
    </citation>
    <scope>NUCLEOTIDE SEQUENCE</scope>
</reference>
<dbReference type="InterPro" id="IPR050870">
    <property type="entry name" value="FAST_kinase"/>
</dbReference>
<evidence type="ECO:0000256" key="1">
    <source>
        <dbReference type="SAM" id="MobiDB-lite"/>
    </source>
</evidence>
<dbReference type="AlphaFoldDB" id="A0A0G4FUH1"/>
<dbReference type="GO" id="GO:0035770">
    <property type="term" value="C:ribonucleoprotein granule"/>
    <property type="evidence" value="ECO:0007669"/>
    <property type="project" value="TreeGrafter"/>
</dbReference>
<dbReference type="GO" id="GO:0003723">
    <property type="term" value="F:RNA binding"/>
    <property type="evidence" value="ECO:0007669"/>
    <property type="project" value="TreeGrafter"/>
</dbReference>
<proteinExistence type="predicted"/>
<protein>
    <recommendedName>
        <fullName evidence="2">RAP domain-containing protein</fullName>
    </recommendedName>
</protein>
<dbReference type="InterPro" id="IPR013584">
    <property type="entry name" value="RAP"/>
</dbReference>
<dbReference type="PANTHER" id="PTHR21228">
    <property type="entry name" value="FAST LEU-RICH DOMAIN-CONTAINING"/>
    <property type="match status" value="1"/>
</dbReference>
<dbReference type="GO" id="GO:0005759">
    <property type="term" value="C:mitochondrial matrix"/>
    <property type="evidence" value="ECO:0007669"/>
    <property type="project" value="TreeGrafter"/>
</dbReference>
<dbReference type="SMART" id="SM00952">
    <property type="entry name" value="RAP"/>
    <property type="match status" value="1"/>
</dbReference>
<feature type="compositionally biased region" description="Basic and acidic residues" evidence="1">
    <location>
        <begin position="515"/>
        <end position="528"/>
    </location>
</feature>
<dbReference type="VEuPathDB" id="CryptoDB:Cvel_18845"/>
<evidence type="ECO:0000259" key="2">
    <source>
        <dbReference type="PROSITE" id="PS51286"/>
    </source>
</evidence>
<dbReference type="EMBL" id="CDMZ01000644">
    <property type="protein sequence ID" value="CEM18584.1"/>
    <property type="molecule type" value="Genomic_DNA"/>
</dbReference>
<accession>A0A0G4FUH1</accession>
<feature type="region of interest" description="Disordered" evidence="1">
    <location>
        <begin position="667"/>
        <end position="694"/>
    </location>
</feature>
<feature type="compositionally biased region" description="Basic and acidic residues" evidence="1">
    <location>
        <begin position="494"/>
        <end position="503"/>
    </location>
</feature>
<feature type="compositionally biased region" description="Polar residues" evidence="1">
    <location>
        <begin position="529"/>
        <end position="544"/>
    </location>
</feature>
<dbReference type="GO" id="GO:0044528">
    <property type="term" value="P:regulation of mitochondrial mRNA stability"/>
    <property type="evidence" value="ECO:0007669"/>
    <property type="project" value="TreeGrafter"/>
</dbReference>
<name>A0A0G4FUH1_9ALVE</name>
<evidence type="ECO:0000313" key="3">
    <source>
        <dbReference type="EMBL" id="CEM18584.1"/>
    </source>
</evidence>
<dbReference type="PANTHER" id="PTHR21228:SF40">
    <property type="entry name" value="LD45607P"/>
    <property type="match status" value="1"/>
</dbReference>
<dbReference type="PROSITE" id="PS51286">
    <property type="entry name" value="RAP"/>
    <property type="match status" value="1"/>
</dbReference>
<feature type="region of interest" description="Disordered" evidence="1">
    <location>
        <begin position="471"/>
        <end position="547"/>
    </location>
</feature>
<dbReference type="Pfam" id="PF08373">
    <property type="entry name" value="RAP"/>
    <property type="match status" value="1"/>
</dbReference>
<feature type="domain" description="RAP" evidence="2">
    <location>
        <begin position="849"/>
        <end position="915"/>
    </location>
</feature>
<organism evidence="3">
    <name type="scientific">Chromera velia CCMP2878</name>
    <dbReference type="NCBI Taxonomy" id="1169474"/>
    <lineage>
        <taxon>Eukaryota</taxon>
        <taxon>Sar</taxon>
        <taxon>Alveolata</taxon>
        <taxon>Colpodellida</taxon>
        <taxon>Chromeraceae</taxon>
        <taxon>Chromera</taxon>
    </lineage>
</organism>
<gene>
    <name evidence="3" type="ORF">Cvel_18845</name>
</gene>
<dbReference type="GO" id="GO:0000963">
    <property type="term" value="P:mitochondrial RNA processing"/>
    <property type="evidence" value="ECO:0007669"/>
    <property type="project" value="TreeGrafter"/>
</dbReference>